<keyword evidence="2" id="KW-1185">Reference proteome</keyword>
<accession>A0A225V0N2</accession>
<organism evidence="1 2">
    <name type="scientific">Phytophthora megakarya</name>
    <dbReference type="NCBI Taxonomy" id="4795"/>
    <lineage>
        <taxon>Eukaryota</taxon>
        <taxon>Sar</taxon>
        <taxon>Stramenopiles</taxon>
        <taxon>Oomycota</taxon>
        <taxon>Peronosporomycetes</taxon>
        <taxon>Peronosporales</taxon>
        <taxon>Peronosporaceae</taxon>
        <taxon>Phytophthora</taxon>
    </lineage>
</organism>
<reference evidence="2" key="1">
    <citation type="submission" date="2017-03" db="EMBL/GenBank/DDBJ databases">
        <title>Phytopthora megakarya and P. palmivora, two closely related causual agents of cacao black pod achieved similar genome size and gene model numbers by different mechanisms.</title>
        <authorList>
            <person name="Ali S."/>
            <person name="Shao J."/>
            <person name="Larry D.J."/>
            <person name="Kronmiller B."/>
            <person name="Shen D."/>
            <person name="Strem M.D."/>
            <person name="Melnick R.L."/>
            <person name="Guiltinan M.J."/>
            <person name="Tyler B.M."/>
            <person name="Meinhardt L.W."/>
            <person name="Bailey B.A."/>
        </authorList>
    </citation>
    <scope>NUCLEOTIDE SEQUENCE [LARGE SCALE GENOMIC DNA]</scope>
    <source>
        <strain evidence="2">zdho120</strain>
    </source>
</reference>
<evidence type="ECO:0000313" key="2">
    <source>
        <dbReference type="Proteomes" id="UP000198211"/>
    </source>
</evidence>
<name>A0A225V0N2_9STRA</name>
<sequence>MYNLVSPMDYGSSVRSSNVRRRRNKAIGMFLTDNLALPLVKSLGHVAWNLIKSHYGGYFEDELFAQRLKMMNSSEMIKEFNLTLPIDAIVAAEEEENRPNTTLAYVYDGESKRVVLYAHYSADFSPYEDYSNKYYTRDDSLPEPTFPADSYPWLCAMKVADIQALEEIQVQLQEFFFDTGIPRFAMRSNGSHLTFPSWTEFLQTSLASSTNASFSVESTNNGTRSFDNSNVGDVEVYAALVHFYAYPSVVNESCVGNNGSVIIDYTAEQPCLARSGVTVYTPSLSSIQTTFRTLTDMGVTPATKREVRLKALLDMVQIAFEAERRALNHGLQSPSTVWYSNHDLDVDEFADAVLGTFNTSINGDGGDSIPLHVFEKHMNERVPILDEVVSYYADTNHDTKVQMQLQHSTSTLDKFEENELAELVSLLDNQMKSLNSSIATYVQTRDANPVYQDVVNATIRGDFYNGSEYTLVGFGFIIPATNDKNVLYRDMKLPIPFHLALRLIVRFQESRLLLPEESRQLLVCLAMAFYDISFYRCRPSTTDPTSE</sequence>
<evidence type="ECO:0000313" key="1">
    <source>
        <dbReference type="EMBL" id="OWY98588.1"/>
    </source>
</evidence>
<protein>
    <submittedName>
        <fullName evidence="1">Uncharacterized protein</fullName>
    </submittedName>
</protein>
<dbReference type="AlphaFoldDB" id="A0A225V0N2"/>
<dbReference type="OrthoDB" id="162255at2759"/>
<comment type="caution">
    <text evidence="1">The sequence shown here is derived from an EMBL/GenBank/DDBJ whole genome shotgun (WGS) entry which is preliminary data.</text>
</comment>
<gene>
    <name evidence="1" type="ORF">PHMEG_00030612</name>
</gene>
<dbReference type="EMBL" id="NBNE01009260">
    <property type="protein sequence ID" value="OWY98588.1"/>
    <property type="molecule type" value="Genomic_DNA"/>
</dbReference>
<proteinExistence type="predicted"/>
<dbReference type="Proteomes" id="UP000198211">
    <property type="component" value="Unassembled WGS sequence"/>
</dbReference>